<gene>
    <name evidence="2" type="ORF">INF26_03755</name>
</gene>
<dbReference type="EMBL" id="JADCJZ010000001">
    <property type="protein sequence ID" value="MBE5023965.1"/>
    <property type="molecule type" value="Genomic_DNA"/>
</dbReference>
<reference evidence="2 3" key="1">
    <citation type="submission" date="2020-10" db="EMBL/GenBank/DDBJ databases">
        <title>ChiBAC.</title>
        <authorList>
            <person name="Zenner C."/>
            <person name="Hitch T.C.A."/>
            <person name="Clavel T."/>
        </authorList>
    </citation>
    <scope>NUCLEOTIDE SEQUENCE [LARGE SCALE GENOMIC DNA]</scope>
    <source>
        <strain evidence="2 3">DSM 107455</strain>
    </source>
</reference>
<feature type="region of interest" description="Disordered" evidence="1">
    <location>
        <begin position="1"/>
        <end position="25"/>
    </location>
</feature>
<dbReference type="InterPro" id="IPR011664">
    <property type="entry name" value="Abi_system_AbiD/AbiF-like"/>
</dbReference>
<comment type="caution">
    <text evidence="2">The sequence shown here is derived from an EMBL/GenBank/DDBJ whole genome shotgun (WGS) entry which is preliminary data.</text>
</comment>
<sequence length="320" mass="35841">MGKNATNSTPHATRPTGGANQAGSSFIPMKSPLSLRDQLSLMKGRGLLVEDEASALSHLAESNYYRLRGYWLTLESDGAFIPGTTFDDIWEIYLLDAELRDWVWRALAPIEVKARTSFAYHMSMALGPLAHEDSNNFLSSKSHARSMGNFKRERDRALDDGVPCVVHNMGKYGDLPIWAAVEVMSMGTVSQLYGNLADSAAYPNGTSVRAAVARDFGAKPFILRSWLRHLTYVRNICAHHSRLFNRVMTTRPTMISPDSAYKGDKQFPTLLVIRRIFESSWPQRWDDLGTELSAIVGRHPGVSLAPMGFPIDWKRPLRIR</sequence>
<dbReference type="Proteomes" id="UP001194273">
    <property type="component" value="Unassembled WGS sequence"/>
</dbReference>
<evidence type="ECO:0000313" key="3">
    <source>
        <dbReference type="Proteomes" id="UP001194273"/>
    </source>
</evidence>
<feature type="compositionally biased region" description="Polar residues" evidence="1">
    <location>
        <begin position="1"/>
        <end position="11"/>
    </location>
</feature>
<accession>A0ABR9QS99</accession>
<keyword evidence="3" id="KW-1185">Reference proteome</keyword>
<organism evidence="2 3">
    <name type="scientific">Thermophilibacter gallinarum</name>
    <dbReference type="NCBI Taxonomy" id="2779357"/>
    <lineage>
        <taxon>Bacteria</taxon>
        <taxon>Bacillati</taxon>
        <taxon>Actinomycetota</taxon>
        <taxon>Coriobacteriia</taxon>
        <taxon>Coriobacteriales</taxon>
        <taxon>Atopobiaceae</taxon>
        <taxon>Thermophilibacter</taxon>
    </lineage>
</organism>
<name>A0ABR9QS99_9ACTN</name>
<evidence type="ECO:0000256" key="1">
    <source>
        <dbReference type="SAM" id="MobiDB-lite"/>
    </source>
</evidence>
<proteinExistence type="predicted"/>
<dbReference type="RefSeq" id="WP_193529370.1">
    <property type="nucleotide sequence ID" value="NZ_JADCJZ010000001.1"/>
</dbReference>
<evidence type="ECO:0000313" key="2">
    <source>
        <dbReference type="EMBL" id="MBE5023965.1"/>
    </source>
</evidence>
<dbReference type="Pfam" id="PF07751">
    <property type="entry name" value="Abi_2"/>
    <property type="match status" value="1"/>
</dbReference>
<protein>
    <submittedName>
        <fullName evidence="2">Abi family protein</fullName>
    </submittedName>
</protein>